<dbReference type="PANTHER" id="PTHR30414:SF0">
    <property type="entry name" value="MINICONDUCTANCE MECHANOSENSITIVE CHANNEL YBDG"/>
    <property type="match status" value="1"/>
</dbReference>
<reference evidence="7 8" key="1">
    <citation type="submission" date="2007-03" db="EMBL/GenBank/DDBJ databases">
        <authorList>
            <person name="Fulton L."/>
            <person name="Clifton S."/>
            <person name="Fulton B."/>
            <person name="Xu J."/>
            <person name="Minx P."/>
            <person name="Pepin K.H."/>
            <person name="Johnson M."/>
            <person name="Thiruvilangam P."/>
            <person name="Bhonagiri V."/>
            <person name="Nash W.E."/>
            <person name="Mardis E.R."/>
            <person name="Wilson R.K."/>
        </authorList>
    </citation>
    <scope>NUCLEOTIDE SEQUENCE [LARGE SCALE GENOMIC DNA]</scope>
    <source>
        <strain evidence="8">ATCC 8483 / DSM 1896 / JCM 5824 / BCRC 10623 / CCUG 4943 / NCTC 11153</strain>
    </source>
</reference>
<feature type="transmembrane region" description="Helical" evidence="5">
    <location>
        <begin position="65"/>
        <end position="88"/>
    </location>
</feature>
<dbReference type="EMBL" id="AAXF02000053">
    <property type="protein sequence ID" value="EDO09976.1"/>
    <property type="molecule type" value="Genomic_DNA"/>
</dbReference>
<comment type="subcellular location">
    <subcellularLocation>
        <location evidence="1">Membrane</location>
    </subcellularLocation>
</comment>
<dbReference type="GO" id="GO:0071470">
    <property type="term" value="P:cellular response to osmotic stress"/>
    <property type="evidence" value="ECO:0007669"/>
    <property type="project" value="InterPro"/>
</dbReference>
<dbReference type="InterPro" id="IPR030192">
    <property type="entry name" value="YbdG"/>
</dbReference>
<evidence type="ECO:0000259" key="6">
    <source>
        <dbReference type="Pfam" id="PF00924"/>
    </source>
</evidence>
<dbReference type="GO" id="GO:0005886">
    <property type="term" value="C:plasma membrane"/>
    <property type="evidence" value="ECO:0007669"/>
    <property type="project" value="TreeGrafter"/>
</dbReference>
<organism evidence="7 8">
    <name type="scientific">Bacteroides ovatus (strain ATCC 8483 / DSM 1896 / JCM 5824 / BCRC 10623 / CCUG 4943 / NCTC 11153)</name>
    <dbReference type="NCBI Taxonomy" id="411476"/>
    <lineage>
        <taxon>Bacteria</taxon>
        <taxon>Pseudomonadati</taxon>
        <taxon>Bacteroidota</taxon>
        <taxon>Bacteroidia</taxon>
        <taxon>Bacteroidales</taxon>
        <taxon>Bacteroidaceae</taxon>
        <taxon>Bacteroides</taxon>
    </lineage>
</organism>
<name>A0AAN3A4V3_BACO1</name>
<evidence type="ECO:0000313" key="7">
    <source>
        <dbReference type="EMBL" id="EDO09976.1"/>
    </source>
</evidence>
<feature type="transmembrane region" description="Helical" evidence="5">
    <location>
        <begin position="180"/>
        <end position="201"/>
    </location>
</feature>
<feature type="domain" description="Mechanosensitive ion channel MscS" evidence="6">
    <location>
        <begin position="226"/>
        <end position="294"/>
    </location>
</feature>
<evidence type="ECO:0000256" key="2">
    <source>
        <dbReference type="ARBA" id="ARBA00022692"/>
    </source>
</evidence>
<dbReference type="InterPro" id="IPR006685">
    <property type="entry name" value="MscS_channel_2nd"/>
</dbReference>
<dbReference type="SUPFAM" id="SSF50182">
    <property type="entry name" value="Sm-like ribonucleoproteins"/>
    <property type="match status" value="1"/>
</dbReference>
<evidence type="ECO:0000256" key="5">
    <source>
        <dbReference type="SAM" id="Phobius"/>
    </source>
</evidence>
<feature type="transmembrane region" description="Helical" evidence="5">
    <location>
        <begin position="109"/>
        <end position="126"/>
    </location>
</feature>
<comment type="caution">
    <text evidence="7">The sequence shown here is derived from an EMBL/GenBank/DDBJ whole genome shotgun (WGS) entry which is preliminary data.</text>
</comment>
<evidence type="ECO:0000256" key="1">
    <source>
        <dbReference type="ARBA" id="ARBA00004370"/>
    </source>
</evidence>
<dbReference type="PANTHER" id="PTHR30414">
    <property type="entry name" value="MINICONDUCTANCE MECHANOSENSITIVE CHANNEL YBDG"/>
    <property type="match status" value="1"/>
</dbReference>
<dbReference type="InterPro" id="IPR010920">
    <property type="entry name" value="LSM_dom_sf"/>
</dbReference>
<dbReference type="Gene3D" id="2.30.30.60">
    <property type="match status" value="1"/>
</dbReference>
<dbReference type="AlphaFoldDB" id="A0AAN3A4V3"/>
<dbReference type="Pfam" id="PF00924">
    <property type="entry name" value="MS_channel_2nd"/>
    <property type="match status" value="1"/>
</dbReference>
<feature type="transmembrane region" description="Helical" evidence="5">
    <location>
        <begin position="146"/>
        <end position="168"/>
    </location>
</feature>
<proteinExistence type="predicted"/>
<accession>A0AAN3A4V3</accession>
<keyword evidence="3 5" id="KW-1133">Transmembrane helix</keyword>
<feature type="transmembrane region" description="Helical" evidence="5">
    <location>
        <begin position="207"/>
        <end position="224"/>
    </location>
</feature>
<gene>
    <name evidence="7" type="ORF">BACOVA_04356</name>
</gene>
<reference evidence="8" key="2">
    <citation type="submission" date="2007-04" db="EMBL/GenBank/DDBJ databases">
        <title>Draft genome sequence of Bacteroides ovatus (ATCC 8483).</title>
        <authorList>
            <person name="Sudarsanam P."/>
            <person name="Ley R."/>
            <person name="Guruge J."/>
            <person name="Turnbaugh P.J."/>
            <person name="Mahowald M."/>
            <person name="Liep D."/>
            <person name="Gordon J."/>
        </authorList>
    </citation>
    <scope>NUCLEOTIDE SEQUENCE [LARGE SCALE GENOMIC DNA]</scope>
    <source>
        <strain evidence="8">ATCC 8483 / DSM 1896 / JCM 5824 / BCRC 10623 / CCUG 4943 / NCTC 11153</strain>
    </source>
</reference>
<keyword evidence="2 5" id="KW-0812">Transmembrane</keyword>
<evidence type="ECO:0000256" key="4">
    <source>
        <dbReference type="ARBA" id="ARBA00023136"/>
    </source>
</evidence>
<sequence>METGVLILDKSDTSLFFSKPNEYFTVIYKKKTEVMLVVDLGKWMNKTLINWGIDPAVADRFDETIMALLMIVVAIVLNYLCQAILIGGMKQYTRRKPHQWNTLLMKRRVFHNLIHTIPAFLVYSLLPMAFIRGKELLLISQKACVIYIIFSLLLAINGILLMIMDIYDGRESMKDRPMKGFIQVLQVLLFFVGGIVIIAIIVNKSPATLFAGLGASAAILMLVFKDSILGFVAGIQLSANDMVRPGDWVTLPSGDANGIVQEITLNTVKIQNFDNTISTIPPYTLVSSPFQNWRGMTQSGGRRVMKSITLDLTTLQFCTPEMLDRYRKEIPLMADYQPEEGVVPTNSQVYRVYIERYLCSLPVVNQELDLIISQKEATMYGVPIQVYFFSRNKVWKEYERIQSDIFDHLLAMVPKFDLKVYQYSD</sequence>
<dbReference type="Proteomes" id="UP000005475">
    <property type="component" value="Unassembled WGS sequence"/>
</dbReference>
<keyword evidence="4 5" id="KW-0472">Membrane</keyword>
<dbReference type="InterPro" id="IPR023408">
    <property type="entry name" value="MscS_beta-dom_sf"/>
</dbReference>
<evidence type="ECO:0000256" key="3">
    <source>
        <dbReference type="ARBA" id="ARBA00022989"/>
    </source>
</evidence>
<protein>
    <submittedName>
        <fullName evidence="7">Transporter, small conductance mechanosensitive ion channel MscS family protein</fullName>
    </submittedName>
</protein>
<dbReference type="GO" id="GO:0008381">
    <property type="term" value="F:mechanosensitive monoatomic ion channel activity"/>
    <property type="evidence" value="ECO:0007669"/>
    <property type="project" value="InterPro"/>
</dbReference>
<evidence type="ECO:0000313" key="8">
    <source>
        <dbReference type="Proteomes" id="UP000005475"/>
    </source>
</evidence>